<name>A0A369TCX4_9PROT</name>
<dbReference type="Proteomes" id="UP000253941">
    <property type="component" value="Unassembled WGS sequence"/>
</dbReference>
<evidence type="ECO:0000313" key="4">
    <source>
        <dbReference type="Proteomes" id="UP000253941"/>
    </source>
</evidence>
<dbReference type="InterPro" id="IPR012875">
    <property type="entry name" value="SDHF4"/>
</dbReference>
<feature type="region of interest" description="Disordered" evidence="2">
    <location>
        <begin position="1"/>
        <end position="85"/>
    </location>
</feature>
<organism evidence="3 4">
    <name type="scientific">Ferruginivarius sediminum</name>
    <dbReference type="NCBI Taxonomy" id="2661937"/>
    <lineage>
        <taxon>Bacteria</taxon>
        <taxon>Pseudomonadati</taxon>
        <taxon>Pseudomonadota</taxon>
        <taxon>Alphaproteobacteria</taxon>
        <taxon>Rhodospirillales</taxon>
        <taxon>Rhodospirillaceae</taxon>
        <taxon>Ferruginivarius</taxon>
    </lineage>
</organism>
<keyword evidence="4" id="KW-1185">Reference proteome</keyword>
<evidence type="ECO:0000313" key="3">
    <source>
        <dbReference type="EMBL" id="RDD63140.1"/>
    </source>
</evidence>
<dbReference type="PANTHER" id="PTHR28524:SF3">
    <property type="entry name" value="SUCCINATE DEHYDROGENASE ASSEMBLY FACTOR 4, MITOCHONDRIAL"/>
    <property type="match status" value="1"/>
</dbReference>
<dbReference type="EMBL" id="QPMH01000003">
    <property type="protein sequence ID" value="RDD63140.1"/>
    <property type="molecule type" value="Genomic_DNA"/>
</dbReference>
<protein>
    <submittedName>
        <fullName evidence="3">DUF1674 domain-containing protein</fullName>
    </submittedName>
</protein>
<evidence type="ECO:0000256" key="1">
    <source>
        <dbReference type="ARBA" id="ARBA00005701"/>
    </source>
</evidence>
<dbReference type="Pfam" id="PF07896">
    <property type="entry name" value="DUF1674"/>
    <property type="match status" value="1"/>
</dbReference>
<evidence type="ECO:0000256" key="2">
    <source>
        <dbReference type="SAM" id="MobiDB-lite"/>
    </source>
</evidence>
<comment type="caution">
    <text evidence="3">The sequence shown here is derived from an EMBL/GenBank/DDBJ whole genome shotgun (WGS) entry which is preliminary data.</text>
</comment>
<dbReference type="RefSeq" id="WP_114581090.1">
    <property type="nucleotide sequence ID" value="NZ_QPMH01000003.1"/>
</dbReference>
<gene>
    <name evidence="3" type="ORF">DRB17_05060</name>
</gene>
<dbReference type="AlphaFoldDB" id="A0A369TCX4"/>
<reference evidence="3 4" key="1">
    <citation type="submission" date="2018-07" db="EMBL/GenBank/DDBJ databases">
        <title>Venubactetium sediminum gen. nov., sp. nov., isolated from a marine solar saltern.</title>
        <authorList>
            <person name="Wang S."/>
        </authorList>
    </citation>
    <scope>NUCLEOTIDE SEQUENCE [LARGE SCALE GENOMIC DNA]</scope>
    <source>
        <strain evidence="3 4">WD2A32</strain>
    </source>
</reference>
<comment type="similarity">
    <text evidence="1">Belongs to the SDHAF4 family.</text>
</comment>
<accession>A0A369TCX4</accession>
<proteinExistence type="inferred from homology"/>
<dbReference type="PANTHER" id="PTHR28524">
    <property type="entry name" value="SUCCINATE DEHYDROGENASE ASSEMBLY FACTOR 4, MITOCHONDRIAL"/>
    <property type="match status" value="1"/>
</dbReference>
<sequence>MTKLFKSLVPKPAKRRAPQASGRQPAHPVDREKLEQAARAGEADASTAPATTDETAGKPKEIGGPDGPEPTRYGDWERGGICYDF</sequence>